<feature type="transmembrane region" description="Helical" evidence="9">
    <location>
        <begin position="82"/>
        <end position="101"/>
    </location>
</feature>
<keyword evidence="4" id="KW-1003">Cell membrane</keyword>
<feature type="transmembrane region" description="Helical" evidence="9">
    <location>
        <begin position="207"/>
        <end position="224"/>
    </location>
</feature>
<feature type="compositionally biased region" description="Polar residues" evidence="8">
    <location>
        <begin position="1"/>
        <end position="13"/>
    </location>
</feature>
<proteinExistence type="inferred from homology"/>
<dbReference type="PANTHER" id="PTHR30472">
    <property type="entry name" value="FERRIC ENTEROBACTIN TRANSPORT SYSTEM PERMEASE PROTEIN"/>
    <property type="match status" value="1"/>
</dbReference>
<evidence type="ECO:0000256" key="4">
    <source>
        <dbReference type="ARBA" id="ARBA00022475"/>
    </source>
</evidence>
<keyword evidence="6 9" id="KW-1133">Transmembrane helix</keyword>
<comment type="caution">
    <text evidence="10">The sequence shown here is derived from an EMBL/GenBank/DDBJ whole genome shotgun (WGS) entry which is preliminary data.</text>
</comment>
<dbReference type="Gene3D" id="1.10.3470.10">
    <property type="entry name" value="ABC transporter involved in vitamin B12 uptake, BtuC"/>
    <property type="match status" value="1"/>
</dbReference>
<evidence type="ECO:0000256" key="6">
    <source>
        <dbReference type="ARBA" id="ARBA00022989"/>
    </source>
</evidence>
<dbReference type="Pfam" id="PF01032">
    <property type="entry name" value="FecCD"/>
    <property type="match status" value="1"/>
</dbReference>
<evidence type="ECO:0000313" key="10">
    <source>
        <dbReference type="EMBL" id="MBA8808243.1"/>
    </source>
</evidence>
<name>A0A7W3PDW5_9MICO</name>
<dbReference type="PANTHER" id="PTHR30472:SF25">
    <property type="entry name" value="ABC TRANSPORTER PERMEASE PROTEIN MJ0876-RELATED"/>
    <property type="match status" value="1"/>
</dbReference>
<evidence type="ECO:0000256" key="8">
    <source>
        <dbReference type="SAM" id="MobiDB-lite"/>
    </source>
</evidence>
<dbReference type="GO" id="GO:0022857">
    <property type="term" value="F:transmembrane transporter activity"/>
    <property type="evidence" value="ECO:0007669"/>
    <property type="project" value="InterPro"/>
</dbReference>
<feature type="transmembrane region" description="Helical" evidence="9">
    <location>
        <begin position="181"/>
        <end position="200"/>
    </location>
</feature>
<evidence type="ECO:0000256" key="3">
    <source>
        <dbReference type="ARBA" id="ARBA00022448"/>
    </source>
</evidence>
<dbReference type="CDD" id="cd06550">
    <property type="entry name" value="TM_ABC_iron-siderophores_like"/>
    <property type="match status" value="1"/>
</dbReference>
<feature type="transmembrane region" description="Helical" evidence="9">
    <location>
        <begin position="236"/>
        <end position="257"/>
    </location>
</feature>
<keyword evidence="5 9" id="KW-0812">Transmembrane</keyword>
<feature type="compositionally biased region" description="Basic residues" evidence="8">
    <location>
        <begin position="53"/>
        <end position="65"/>
    </location>
</feature>
<evidence type="ECO:0000256" key="1">
    <source>
        <dbReference type="ARBA" id="ARBA00004651"/>
    </source>
</evidence>
<dbReference type="FunFam" id="1.10.3470.10:FF:000001">
    <property type="entry name" value="Vitamin B12 ABC transporter permease BtuC"/>
    <property type="match status" value="1"/>
</dbReference>
<keyword evidence="3" id="KW-0813">Transport</keyword>
<organism evidence="10 11">
    <name type="scientific">Promicromonospora sukumoe</name>
    <dbReference type="NCBI Taxonomy" id="88382"/>
    <lineage>
        <taxon>Bacteria</taxon>
        <taxon>Bacillati</taxon>
        <taxon>Actinomycetota</taxon>
        <taxon>Actinomycetes</taxon>
        <taxon>Micrococcales</taxon>
        <taxon>Promicromonosporaceae</taxon>
        <taxon>Promicromonospora</taxon>
    </lineage>
</organism>
<dbReference type="GO" id="GO:0005886">
    <property type="term" value="C:plasma membrane"/>
    <property type="evidence" value="ECO:0007669"/>
    <property type="project" value="UniProtKB-SubCell"/>
</dbReference>
<reference evidence="10 11" key="1">
    <citation type="submission" date="2020-07" db="EMBL/GenBank/DDBJ databases">
        <title>Sequencing the genomes of 1000 actinobacteria strains.</title>
        <authorList>
            <person name="Klenk H.-P."/>
        </authorList>
    </citation>
    <scope>NUCLEOTIDE SEQUENCE [LARGE SCALE GENOMIC DNA]</scope>
    <source>
        <strain evidence="10 11">DSM 44121</strain>
    </source>
</reference>
<feature type="transmembrane region" description="Helical" evidence="9">
    <location>
        <begin position="324"/>
        <end position="353"/>
    </location>
</feature>
<feature type="transmembrane region" description="Helical" evidence="9">
    <location>
        <begin position="148"/>
        <end position="169"/>
    </location>
</feature>
<comment type="subcellular location">
    <subcellularLocation>
        <location evidence="1">Cell membrane</location>
        <topology evidence="1">Multi-pass membrane protein</topology>
    </subcellularLocation>
</comment>
<feature type="transmembrane region" description="Helical" evidence="9">
    <location>
        <begin position="391"/>
        <end position="412"/>
    </location>
</feature>
<dbReference type="SUPFAM" id="SSF81345">
    <property type="entry name" value="ABC transporter involved in vitamin B12 uptake, BtuC"/>
    <property type="match status" value="1"/>
</dbReference>
<keyword evidence="7 9" id="KW-0472">Membrane</keyword>
<dbReference type="EMBL" id="JACGWV010000001">
    <property type="protein sequence ID" value="MBA8808243.1"/>
    <property type="molecule type" value="Genomic_DNA"/>
</dbReference>
<dbReference type="GO" id="GO:0033214">
    <property type="term" value="P:siderophore-iron import into cell"/>
    <property type="evidence" value="ECO:0007669"/>
    <property type="project" value="TreeGrafter"/>
</dbReference>
<gene>
    <name evidence="10" type="ORF">FHX71_002185</name>
</gene>
<evidence type="ECO:0000256" key="7">
    <source>
        <dbReference type="ARBA" id="ARBA00023136"/>
    </source>
</evidence>
<dbReference type="InterPro" id="IPR037294">
    <property type="entry name" value="ABC_BtuC-like"/>
</dbReference>
<accession>A0A7W3PDW5</accession>
<sequence length="423" mass="42876">MTPTTRASGSPAVSPTARPPVQPAEPDAGSTANAHAGTDPERTGPAPSETKHRDTKRRNPRRKSLGRLPDAGTPALPPSRPARTAIVAGGLVVALGVLAVVSAGSGQLHVPPAEVVGSLLHHAGLDIGPMPAHPNGDAALWTIRFPRVVMAALVGAALATAGAVMQGVFGNPLAEPGVVGVSSGAAVAASVTIVLGLTALGPWTTAAAAFAGGLVATFLVYGLARSAGRTEVVTLVLTGVAVNAVCGAGLALTTFLGDTQAREQIVFWQLGSFNGTRWAYVGVVAPLVLIGLVGALLLARRLDLLSLGERSARHLGVDVERLRVLSIVVVAVLTAAGVAFCGIIAFVGLVVPHLIRMAVGPAHRVLVPLSALGGALLLLAADLVARTAVGYADLPIGMLTALVGGPFFFWLIRRTRRTAGGWA</sequence>
<keyword evidence="11" id="KW-1185">Reference proteome</keyword>
<dbReference type="AlphaFoldDB" id="A0A7W3PDW5"/>
<protein>
    <submittedName>
        <fullName evidence="10">Iron complex transport system permease protein</fullName>
    </submittedName>
</protein>
<dbReference type="Proteomes" id="UP000540568">
    <property type="component" value="Unassembled WGS sequence"/>
</dbReference>
<dbReference type="InterPro" id="IPR000522">
    <property type="entry name" value="ABC_transptr_permease_BtuC"/>
</dbReference>
<feature type="region of interest" description="Disordered" evidence="8">
    <location>
        <begin position="1"/>
        <end position="80"/>
    </location>
</feature>
<feature type="transmembrane region" description="Helical" evidence="9">
    <location>
        <begin position="278"/>
        <end position="299"/>
    </location>
</feature>
<comment type="similarity">
    <text evidence="2">Belongs to the binding-protein-dependent transport system permease family. FecCD subfamily.</text>
</comment>
<evidence type="ECO:0000256" key="5">
    <source>
        <dbReference type="ARBA" id="ARBA00022692"/>
    </source>
</evidence>
<evidence type="ECO:0000256" key="9">
    <source>
        <dbReference type="SAM" id="Phobius"/>
    </source>
</evidence>
<evidence type="ECO:0000313" key="11">
    <source>
        <dbReference type="Proteomes" id="UP000540568"/>
    </source>
</evidence>
<evidence type="ECO:0000256" key="2">
    <source>
        <dbReference type="ARBA" id="ARBA00007935"/>
    </source>
</evidence>